<evidence type="ECO:0000256" key="2">
    <source>
        <dbReference type="ARBA" id="ARBA00022741"/>
    </source>
</evidence>
<dbReference type="PANTHER" id="PTHR24220:SF86">
    <property type="entry name" value="ABC TRANSPORTER ABCH.1"/>
    <property type="match status" value="1"/>
</dbReference>
<dbReference type="Pfam" id="PF00005">
    <property type="entry name" value="ABC_tran"/>
    <property type="match status" value="1"/>
</dbReference>
<name>A0A328KSR3_9LACT</name>
<sequence>MGGTLIKLSNIHKTFRQGSSEVDIFRQLNFVMKCGESVAIVGQSGLGKTTLLNLIALLDTDYSGQYSLLGEDTSHLTTKELFSLRMAHIGYMCQYHNLLVDMTVMENVQMPLGYAGVSKVERKERSLAIVEKIGLADKASEKAANLSGGQQMRVALARALVSKPDILIADEPTGNLDASTSQDIMELFQSINSQGMSMVIVTHDLEVAHNCNRIVELRDRQLWEVAK</sequence>
<reference evidence="5 6" key="1">
    <citation type="submission" date="2017-03" db="EMBL/GenBank/DDBJ databases">
        <title>wgs assembly of Dolosigranulum pigrum KPL CDC strains.</title>
        <authorList>
            <person name="Brugger S.D."/>
            <person name="Pettigrew M."/>
            <person name="Kong Y."/>
            <person name="Lemon K.P."/>
        </authorList>
    </citation>
    <scope>NUCLEOTIDE SEQUENCE [LARGE SCALE GENOMIC DNA]</scope>
    <source>
        <strain evidence="5 6">KPL1931_CDC4294-98</strain>
    </source>
</reference>
<dbReference type="FunFam" id="3.40.50.300:FF:000032">
    <property type="entry name" value="Export ABC transporter ATP-binding protein"/>
    <property type="match status" value="1"/>
</dbReference>
<dbReference type="GO" id="GO:0022857">
    <property type="term" value="F:transmembrane transporter activity"/>
    <property type="evidence" value="ECO:0007669"/>
    <property type="project" value="TreeGrafter"/>
</dbReference>
<dbReference type="InterPro" id="IPR003439">
    <property type="entry name" value="ABC_transporter-like_ATP-bd"/>
</dbReference>
<dbReference type="PROSITE" id="PS00211">
    <property type="entry name" value="ABC_TRANSPORTER_1"/>
    <property type="match status" value="1"/>
</dbReference>
<dbReference type="GO" id="GO:0006865">
    <property type="term" value="P:amino acid transport"/>
    <property type="evidence" value="ECO:0007669"/>
    <property type="project" value="UniProtKB-KW"/>
</dbReference>
<dbReference type="AlphaFoldDB" id="A0A328KSR3"/>
<dbReference type="InterPro" id="IPR017911">
    <property type="entry name" value="MacB-like_ATP-bd"/>
</dbReference>
<dbReference type="Proteomes" id="UP000249099">
    <property type="component" value="Unassembled WGS sequence"/>
</dbReference>
<keyword evidence="1" id="KW-0813">Transport</keyword>
<dbReference type="Gene3D" id="3.40.50.300">
    <property type="entry name" value="P-loop containing nucleotide triphosphate hydrolases"/>
    <property type="match status" value="1"/>
</dbReference>
<dbReference type="PANTHER" id="PTHR24220">
    <property type="entry name" value="IMPORT ATP-BINDING PROTEIN"/>
    <property type="match status" value="1"/>
</dbReference>
<protein>
    <submittedName>
        <fullName evidence="5">Uncharacterized protein</fullName>
    </submittedName>
</protein>
<dbReference type="InterPro" id="IPR027417">
    <property type="entry name" value="P-loop_NTPase"/>
</dbReference>
<evidence type="ECO:0000256" key="3">
    <source>
        <dbReference type="ARBA" id="ARBA00022840"/>
    </source>
</evidence>
<evidence type="ECO:0000313" key="6">
    <source>
        <dbReference type="Proteomes" id="UP000249099"/>
    </source>
</evidence>
<dbReference type="CDD" id="cd03255">
    <property type="entry name" value="ABC_MJ0796_LolCDE_FtsE"/>
    <property type="match status" value="1"/>
</dbReference>
<keyword evidence="3" id="KW-0067">ATP-binding</keyword>
<proteinExistence type="predicted"/>
<dbReference type="InterPro" id="IPR017871">
    <property type="entry name" value="ABC_transporter-like_CS"/>
</dbReference>
<keyword evidence="4" id="KW-0029">Amino-acid transport</keyword>
<accession>A0A328KSR3</accession>
<dbReference type="InterPro" id="IPR015854">
    <property type="entry name" value="ABC_transpr_LolD-like"/>
</dbReference>
<dbReference type="SMART" id="SM00382">
    <property type="entry name" value="AAA"/>
    <property type="match status" value="1"/>
</dbReference>
<dbReference type="EMBL" id="NAQV01000016">
    <property type="protein sequence ID" value="RAN63373.1"/>
    <property type="molecule type" value="Genomic_DNA"/>
</dbReference>
<keyword evidence="2" id="KW-0547">Nucleotide-binding</keyword>
<evidence type="ECO:0000256" key="4">
    <source>
        <dbReference type="ARBA" id="ARBA00022970"/>
    </source>
</evidence>
<evidence type="ECO:0000256" key="1">
    <source>
        <dbReference type="ARBA" id="ARBA00022448"/>
    </source>
</evidence>
<dbReference type="SUPFAM" id="SSF52540">
    <property type="entry name" value="P-loop containing nucleoside triphosphate hydrolases"/>
    <property type="match status" value="1"/>
</dbReference>
<organism evidence="5 6">
    <name type="scientific">Dolosigranulum pigrum</name>
    <dbReference type="NCBI Taxonomy" id="29394"/>
    <lineage>
        <taxon>Bacteria</taxon>
        <taxon>Bacillati</taxon>
        <taxon>Bacillota</taxon>
        <taxon>Bacilli</taxon>
        <taxon>Lactobacillales</taxon>
        <taxon>Carnobacteriaceae</taxon>
        <taxon>Dolosigranulum</taxon>
    </lineage>
</organism>
<dbReference type="InterPro" id="IPR003593">
    <property type="entry name" value="AAA+_ATPase"/>
</dbReference>
<dbReference type="PROSITE" id="PS50893">
    <property type="entry name" value="ABC_TRANSPORTER_2"/>
    <property type="match status" value="1"/>
</dbReference>
<evidence type="ECO:0000313" key="5">
    <source>
        <dbReference type="EMBL" id="RAN63373.1"/>
    </source>
</evidence>
<dbReference type="GO" id="GO:0098796">
    <property type="term" value="C:membrane protein complex"/>
    <property type="evidence" value="ECO:0007669"/>
    <property type="project" value="UniProtKB-ARBA"/>
</dbReference>
<dbReference type="GO" id="GO:0016887">
    <property type="term" value="F:ATP hydrolysis activity"/>
    <property type="evidence" value="ECO:0007669"/>
    <property type="project" value="InterPro"/>
</dbReference>
<comment type="caution">
    <text evidence="5">The sequence shown here is derived from an EMBL/GenBank/DDBJ whole genome shotgun (WGS) entry which is preliminary data.</text>
</comment>
<dbReference type="GO" id="GO:0005886">
    <property type="term" value="C:plasma membrane"/>
    <property type="evidence" value="ECO:0007669"/>
    <property type="project" value="TreeGrafter"/>
</dbReference>
<gene>
    <name evidence="5" type="ORF">B8A44_05805</name>
</gene>
<dbReference type="RefSeq" id="WP_112790168.1">
    <property type="nucleotide sequence ID" value="NZ_CP040417.1"/>
</dbReference>
<dbReference type="GO" id="GO:0005524">
    <property type="term" value="F:ATP binding"/>
    <property type="evidence" value="ECO:0007669"/>
    <property type="project" value="UniProtKB-KW"/>
</dbReference>